<evidence type="ECO:0000313" key="2">
    <source>
        <dbReference type="EMBL" id="UUO64951.1"/>
    </source>
</evidence>
<evidence type="ECO:0000256" key="1">
    <source>
        <dbReference type="SAM" id="MobiDB-lite"/>
    </source>
</evidence>
<organism evidence="2 3">
    <name type="scientific">Bradyrhizobium betae</name>
    <dbReference type="NCBI Taxonomy" id="244734"/>
    <lineage>
        <taxon>Bacteria</taxon>
        <taxon>Pseudomonadati</taxon>
        <taxon>Pseudomonadota</taxon>
        <taxon>Alphaproteobacteria</taxon>
        <taxon>Hyphomicrobiales</taxon>
        <taxon>Nitrobacteraceae</taxon>
        <taxon>Bradyrhizobium</taxon>
    </lineage>
</organism>
<sequence>MPLAMMASALSLNSRCRHSGGALPPSLAGEGGGEGVSTTENPQEEGALTRRFAPTSPASGRGEGARRC</sequence>
<protein>
    <submittedName>
        <fullName evidence="2">Uncharacterized protein</fullName>
    </submittedName>
</protein>
<name>A0AAE9STL5_9BRAD</name>
<feature type="region of interest" description="Disordered" evidence="1">
    <location>
        <begin position="15"/>
        <end position="68"/>
    </location>
</feature>
<dbReference type="Proteomes" id="UP001058872">
    <property type="component" value="Chromosome"/>
</dbReference>
<evidence type="ECO:0000313" key="3">
    <source>
        <dbReference type="Proteomes" id="UP001058872"/>
    </source>
</evidence>
<dbReference type="EMBL" id="CP028989">
    <property type="protein sequence ID" value="UUO64951.1"/>
    <property type="molecule type" value="Genomic_DNA"/>
</dbReference>
<proteinExistence type="predicted"/>
<reference evidence="2" key="1">
    <citation type="submission" date="2018-04" db="EMBL/GenBank/DDBJ databases">
        <title>Genomes of Endosymbiotic and Endophytic Bradyrhizobium Publication status.</title>
        <authorList>
            <person name="Guha S."/>
            <person name="Jorrin B."/>
            <person name="Sarkar M."/>
            <person name="Poole P.S."/>
            <person name="DasGupta M."/>
        </authorList>
    </citation>
    <scope>NUCLEOTIDE SEQUENCE</scope>
    <source>
        <strain evidence="2">WBOS16</strain>
    </source>
</reference>
<dbReference type="AlphaFoldDB" id="A0AAE9STL5"/>
<gene>
    <name evidence="2" type="ORF">DCM83_06785</name>
</gene>
<accession>A0AAE9STL5</accession>